<evidence type="ECO:0008006" key="3">
    <source>
        <dbReference type="Google" id="ProtNLM"/>
    </source>
</evidence>
<gene>
    <name evidence="1" type="ORF">DSOL_2159</name>
</gene>
<dbReference type="Pfam" id="PF02597">
    <property type="entry name" value="ThiS"/>
    <property type="match status" value="1"/>
</dbReference>
<dbReference type="STRING" id="1888891.DSOL_2159"/>
<dbReference type="Proteomes" id="UP000186102">
    <property type="component" value="Unassembled WGS sequence"/>
</dbReference>
<sequence>MITVNGREIDYNTGMTVIDALKAAGESADAMTLVVVDGKLLPCGQPYMEPLADGARIKLLPIISGG</sequence>
<keyword evidence="2" id="KW-1185">Reference proteome</keyword>
<accession>A0A1Q8QX01</accession>
<dbReference type="OrthoDB" id="9798559at2"/>
<dbReference type="Gene3D" id="3.10.20.30">
    <property type="match status" value="1"/>
</dbReference>
<dbReference type="RefSeq" id="WP_075364799.1">
    <property type="nucleotide sequence ID" value="NZ_MLBF01000013.1"/>
</dbReference>
<dbReference type="InterPro" id="IPR016155">
    <property type="entry name" value="Mopterin_synth/thiamin_S_b"/>
</dbReference>
<evidence type="ECO:0000313" key="1">
    <source>
        <dbReference type="EMBL" id="OLN31864.1"/>
    </source>
</evidence>
<dbReference type="SUPFAM" id="SSF54285">
    <property type="entry name" value="MoaD/ThiS"/>
    <property type="match status" value="1"/>
</dbReference>
<comment type="caution">
    <text evidence="1">The sequence shown here is derived from an EMBL/GenBank/DDBJ whole genome shotgun (WGS) entry which is preliminary data.</text>
</comment>
<organism evidence="1 2">
    <name type="scientific">Desulfosporosinus metallidurans</name>
    <dbReference type="NCBI Taxonomy" id="1888891"/>
    <lineage>
        <taxon>Bacteria</taxon>
        <taxon>Bacillati</taxon>
        <taxon>Bacillota</taxon>
        <taxon>Clostridia</taxon>
        <taxon>Eubacteriales</taxon>
        <taxon>Desulfitobacteriaceae</taxon>
        <taxon>Desulfosporosinus</taxon>
    </lineage>
</organism>
<protein>
    <recommendedName>
        <fullName evidence="3">Thiamine biosynthesis protein ThiS</fullName>
    </recommendedName>
</protein>
<name>A0A1Q8QX01_9FIRM</name>
<dbReference type="InterPro" id="IPR003749">
    <property type="entry name" value="ThiS/MoaD-like"/>
</dbReference>
<dbReference type="AlphaFoldDB" id="A0A1Q8QX01"/>
<evidence type="ECO:0000313" key="2">
    <source>
        <dbReference type="Proteomes" id="UP000186102"/>
    </source>
</evidence>
<reference evidence="1 2" key="1">
    <citation type="submission" date="2016-09" db="EMBL/GenBank/DDBJ databases">
        <title>Complete genome of Desulfosporosinus sp. OL.</title>
        <authorList>
            <person name="Mardanov A."/>
            <person name="Beletsky A."/>
            <person name="Panova A."/>
            <person name="Karnachuk O."/>
            <person name="Ravin N."/>
        </authorList>
    </citation>
    <scope>NUCLEOTIDE SEQUENCE [LARGE SCALE GENOMIC DNA]</scope>
    <source>
        <strain evidence="1 2">OL</strain>
    </source>
</reference>
<proteinExistence type="predicted"/>
<dbReference type="EMBL" id="MLBF01000013">
    <property type="protein sequence ID" value="OLN31864.1"/>
    <property type="molecule type" value="Genomic_DNA"/>
</dbReference>
<dbReference type="InterPro" id="IPR012675">
    <property type="entry name" value="Beta-grasp_dom_sf"/>
</dbReference>